<dbReference type="Gene3D" id="1.10.530.10">
    <property type="match status" value="1"/>
</dbReference>
<dbReference type="InterPro" id="IPR043426">
    <property type="entry name" value="MltB-like"/>
</dbReference>
<dbReference type="SUPFAM" id="SSF53955">
    <property type="entry name" value="Lysozyme-like"/>
    <property type="match status" value="1"/>
</dbReference>
<evidence type="ECO:0000259" key="1">
    <source>
        <dbReference type="Pfam" id="PF13406"/>
    </source>
</evidence>
<dbReference type="PANTHER" id="PTHR30163">
    <property type="entry name" value="MEMBRANE-BOUND LYTIC MUREIN TRANSGLYCOSYLASE B"/>
    <property type="match status" value="1"/>
</dbReference>
<evidence type="ECO:0000313" key="3">
    <source>
        <dbReference type="Proteomes" id="UP000548304"/>
    </source>
</evidence>
<evidence type="ECO:0000313" key="2">
    <source>
        <dbReference type="EMBL" id="NYH80268.1"/>
    </source>
</evidence>
<sequence>MRAHWGRVMGGPVVPRQWNASRPSMGLLAGLVMFAVLVFLASVLQEDDSARERLPTATAPPADGVRPPRVAALPGTDAVERGQRPQELLEGWADSMSEELNIPLTALEAYGYAELALERSRPECRLSWSVLAGIGAVESGHGRYGGADLDRTGRPDPPIRGVVLDGSEGIRLVRDTDGGELDGDSTYDRAVGPLQFIPSTWRTWGRDADADGEADPDDMDDAALAAAHYLCSADTDLREPEQFRDAVLRYNASGDYVQQVLNHADDYGKRSRDLVRRE</sequence>
<comment type="caution">
    <text evidence="2">The sequence shown here is derived from an EMBL/GenBank/DDBJ whole genome shotgun (WGS) entry which is preliminary data.</text>
</comment>
<dbReference type="PANTHER" id="PTHR30163:SF8">
    <property type="entry name" value="LYTIC MUREIN TRANSGLYCOSYLASE"/>
    <property type="match status" value="1"/>
</dbReference>
<dbReference type="AlphaFoldDB" id="A0A852Z188"/>
<dbReference type="InterPro" id="IPR023346">
    <property type="entry name" value="Lysozyme-like_dom_sf"/>
</dbReference>
<dbReference type="EMBL" id="JACBYW010000006">
    <property type="protein sequence ID" value="NYH80268.1"/>
    <property type="molecule type" value="Genomic_DNA"/>
</dbReference>
<dbReference type="GO" id="GO:0009253">
    <property type="term" value="P:peptidoglycan catabolic process"/>
    <property type="evidence" value="ECO:0007669"/>
    <property type="project" value="TreeGrafter"/>
</dbReference>
<reference evidence="2 3" key="1">
    <citation type="submission" date="2020-07" db="EMBL/GenBank/DDBJ databases">
        <title>Genomic Encyclopedia of Type Strains, Phase III (KMG-III): the genomes of soil and plant-associated and newly described type strains.</title>
        <authorList>
            <person name="Whitman W."/>
        </authorList>
    </citation>
    <scope>NUCLEOTIDE SEQUENCE [LARGE SCALE GENOMIC DNA]</scope>
    <source>
        <strain evidence="2 3">CECT 8576</strain>
    </source>
</reference>
<dbReference type="Pfam" id="PF13406">
    <property type="entry name" value="SLT_2"/>
    <property type="match status" value="1"/>
</dbReference>
<dbReference type="GO" id="GO:0008933">
    <property type="term" value="F:peptidoglycan lytic transglycosylase activity"/>
    <property type="evidence" value="ECO:0007669"/>
    <property type="project" value="TreeGrafter"/>
</dbReference>
<accession>A0A852Z188</accession>
<proteinExistence type="predicted"/>
<keyword evidence="3" id="KW-1185">Reference proteome</keyword>
<gene>
    <name evidence="2" type="ORF">FHR84_003617</name>
</gene>
<feature type="domain" description="Transglycosylase SLT" evidence="1">
    <location>
        <begin position="184"/>
        <end position="232"/>
    </location>
</feature>
<dbReference type="InterPro" id="IPR031304">
    <property type="entry name" value="SLT_2"/>
</dbReference>
<dbReference type="Proteomes" id="UP000548304">
    <property type="component" value="Unassembled WGS sequence"/>
</dbReference>
<name>A0A852Z188_9ACTN</name>
<protein>
    <submittedName>
        <fullName evidence="2">Membrane-bound lytic murein transglycosylase B</fullName>
    </submittedName>
</protein>
<organism evidence="2 3">
    <name type="scientific">Actinopolyspora biskrensis</name>
    <dbReference type="NCBI Taxonomy" id="1470178"/>
    <lineage>
        <taxon>Bacteria</taxon>
        <taxon>Bacillati</taxon>
        <taxon>Actinomycetota</taxon>
        <taxon>Actinomycetes</taxon>
        <taxon>Actinopolysporales</taxon>
        <taxon>Actinopolysporaceae</taxon>
        <taxon>Actinopolyspora</taxon>
    </lineage>
</organism>